<dbReference type="EMBL" id="JAOPHQ010003078">
    <property type="protein sequence ID" value="KAK0144702.1"/>
    <property type="molecule type" value="Genomic_DNA"/>
</dbReference>
<gene>
    <name evidence="2" type="primary">NCAM1_2</name>
    <name evidence="2" type="ORF">N1851_016925</name>
</gene>
<feature type="region of interest" description="Disordered" evidence="1">
    <location>
        <begin position="83"/>
        <end position="115"/>
    </location>
</feature>
<dbReference type="Proteomes" id="UP001174136">
    <property type="component" value="Unassembled WGS sequence"/>
</dbReference>
<comment type="caution">
    <text evidence="2">The sequence shown here is derived from an EMBL/GenBank/DDBJ whole genome shotgun (WGS) entry which is preliminary data.</text>
</comment>
<protein>
    <submittedName>
        <fullName evidence="2">Neural cell adhesion molecule 1</fullName>
    </submittedName>
</protein>
<keyword evidence="3" id="KW-1185">Reference proteome</keyword>
<evidence type="ECO:0000313" key="2">
    <source>
        <dbReference type="EMBL" id="KAK0144702.1"/>
    </source>
</evidence>
<sequence>MDTFFTEVKNNLKENECKEVKPSGSSSVWASFMQTVDRDEKKGSAVKRITCASIQVQITPSQGEISVGESKFFLCEAKYTVVQPGPTSAPETAPPEPADKEGRSGQSESLNAETLFDQKVFLREKVSRK</sequence>
<evidence type="ECO:0000313" key="3">
    <source>
        <dbReference type="Proteomes" id="UP001174136"/>
    </source>
</evidence>
<dbReference type="AlphaFoldDB" id="A0AA47MQG9"/>
<reference evidence="2" key="1">
    <citation type="journal article" date="2023" name="Front. Mar. Sci.">
        <title>A new Merluccius polli reference genome to investigate the effects of global change in West African waters.</title>
        <authorList>
            <person name="Mateo J.L."/>
            <person name="Blanco-Fernandez C."/>
            <person name="Garcia-Vazquez E."/>
            <person name="Machado-Schiaffino G."/>
        </authorList>
    </citation>
    <scope>NUCLEOTIDE SEQUENCE</scope>
    <source>
        <strain evidence="2">C29</strain>
        <tissue evidence="2">Fin</tissue>
    </source>
</reference>
<accession>A0AA47MQG9</accession>
<evidence type="ECO:0000256" key="1">
    <source>
        <dbReference type="SAM" id="MobiDB-lite"/>
    </source>
</evidence>
<name>A0AA47MQG9_MERPO</name>
<organism evidence="2 3">
    <name type="scientific">Merluccius polli</name>
    <name type="common">Benguela hake</name>
    <name type="synonym">Merluccius cadenati</name>
    <dbReference type="NCBI Taxonomy" id="89951"/>
    <lineage>
        <taxon>Eukaryota</taxon>
        <taxon>Metazoa</taxon>
        <taxon>Chordata</taxon>
        <taxon>Craniata</taxon>
        <taxon>Vertebrata</taxon>
        <taxon>Euteleostomi</taxon>
        <taxon>Actinopterygii</taxon>
        <taxon>Neopterygii</taxon>
        <taxon>Teleostei</taxon>
        <taxon>Neoteleostei</taxon>
        <taxon>Acanthomorphata</taxon>
        <taxon>Zeiogadaria</taxon>
        <taxon>Gadariae</taxon>
        <taxon>Gadiformes</taxon>
        <taxon>Gadoidei</taxon>
        <taxon>Merlucciidae</taxon>
        <taxon>Merluccius</taxon>
    </lineage>
</organism>
<proteinExistence type="predicted"/>